<name>A0A7U9DMU6_STRLI</name>
<reference evidence="2" key="1">
    <citation type="journal article" date="2013" name="Genome Biol. Evol.">
        <title>The genome sequence of Streptomyces lividans 66 reveals a novel tRNA-dependent peptide biosynthetic system within a metal-related genomic island.</title>
        <authorList>
            <person name="Cruz-Morales P."/>
            <person name="Vijgenboom E."/>
            <person name="Iruegas-Bocardo F."/>
            <person name="Girard G."/>
            <person name="Yanez-Guerra L.A."/>
            <person name="Ramos-Aboites H.E."/>
            <person name="Pernodet J.L."/>
            <person name="Anne J."/>
            <person name="van Wezel G.P."/>
            <person name="Barona-Gomez F."/>
        </authorList>
    </citation>
    <scope>NUCLEOTIDE SEQUENCE [LARGE SCALE GENOMIC DNA]</scope>
    <source>
        <strain evidence="2">1326</strain>
    </source>
</reference>
<protein>
    <submittedName>
        <fullName evidence="1">Uncharacterized protein</fullName>
    </submittedName>
</protein>
<dbReference type="Proteomes" id="UP000014062">
    <property type="component" value="Chromosome"/>
</dbReference>
<organism evidence="1 2">
    <name type="scientific">Streptomyces lividans 1326</name>
    <dbReference type="NCBI Taxonomy" id="1200984"/>
    <lineage>
        <taxon>Bacteria</taxon>
        <taxon>Bacillati</taxon>
        <taxon>Actinomycetota</taxon>
        <taxon>Actinomycetes</taxon>
        <taxon>Kitasatosporales</taxon>
        <taxon>Streptomycetaceae</taxon>
        <taxon>Streptomyces</taxon>
    </lineage>
</organism>
<dbReference type="EMBL" id="CM001889">
    <property type="protein sequence ID" value="EOY46889.1"/>
    <property type="molecule type" value="Genomic_DNA"/>
</dbReference>
<evidence type="ECO:0000313" key="1">
    <source>
        <dbReference type="EMBL" id="EOY46889.1"/>
    </source>
</evidence>
<accession>A0A7U9DMU6</accession>
<sequence length="44" mass="5182">MGAGDRARPFGRMNRREFRILAQAEFKNSTQRSFPYSSARFLRT</sequence>
<evidence type="ECO:0000313" key="2">
    <source>
        <dbReference type="Proteomes" id="UP000014062"/>
    </source>
</evidence>
<proteinExistence type="predicted"/>
<dbReference type="AlphaFoldDB" id="A0A7U9DMU6"/>
<gene>
    <name evidence="1" type="ORF">SLI_2174</name>
</gene>